<feature type="domain" description="Cupin type-2" evidence="2">
    <location>
        <begin position="54"/>
        <end position="127"/>
    </location>
</feature>
<dbReference type="PANTHER" id="PTHR38599">
    <property type="entry name" value="CUPIN DOMAIN PROTEIN (AFU_ORTHOLOGUE AFUA_3G13620)"/>
    <property type="match status" value="1"/>
</dbReference>
<feature type="signal peptide" evidence="1">
    <location>
        <begin position="1"/>
        <end position="25"/>
    </location>
</feature>
<accession>A0ABY9QI71</accession>
<dbReference type="SUPFAM" id="SSF51182">
    <property type="entry name" value="RmlC-like cupins"/>
    <property type="match status" value="1"/>
</dbReference>
<reference evidence="3 4" key="1">
    <citation type="submission" date="2023-08" db="EMBL/GenBank/DDBJ databases">
        <title>Complete Genome Sequence of Pseudomonas entomophila TVIN A01.</title>
        <authorList>
            <person name="Shelke T."/>
            <person name="Mahar N.S."/>
            <person name="Gupta I."/>
            <person name="Gupta V."/>
        </authorList>
    </citation>
    <scope>NUCLEOTIDE SEQUENCE [LARGE SCALE GENOMIC DNA]</scope>
    <source>
        <strain evidence="3 4">TVIN-A01</strain>
    </source>
</reference>
<dbReference type="Proteomes" id="UP001183127">
    <property type="component" value="Chromosome"/>
</dbReference>
<dbReference type="PANTHER" id="PTHR38599:SF1">
    <property type="entry name" value="CUPIN DOMAIN PROTEIN (AFU_ORTHOLOGUE AFUA_3G13620)"/>
    <property type="match status" value="1"/>
</dbReference>
<evidence type="ECO:0000313" key="4">
    <source>
        <dbReference type="Proteomes" id="UP001183127"/>
    </source>
</evidence>
<dbReference type="CDD" id="cd02234">
    <property type="entry name" value="cupin_BLR7677-like"/>
    <property type="match status" value="1"/>
</dbReference>
<keyword evidence="1" id="KW-0732">Signal</keyword>
<feature type="chain" id="PRO_5045859410" evidence="1">
    <location>
        <begin position="26"/>
        <end position="142"/>
    </location>
</feature>
<evidence type="ECO:0000313" key="3">
    <source>
        <dbReference type="EMBL" id="WMW03746.1"/>
    </source>
</evidence>
<name>A0ABY9QI71_9PSED</name>
<gene>
    <name evidence="3" type="ORF">RAH46_15515</name>
</gene>
<proteinExistence type="predicted"/>
<dbReference type="Gene3D" id="2.60.120.10">
    <property type="entry name" value="Jelly Rolls"/>
    <property type="match status" value="1"/>
</dbReference>
<dbReference type="InterPro" id="IPR011051">
    <property type="entry name" value="RmlC_Cupin_sf"/>
</dbReference>
<dbReference type="GeneID" id="32805857"/>
<dbReference type="InterPro" id="IPR014710">
    <property type="entry name" value="RmlC-like_jellyroll"/>
</dbReference>
<evidence type="ECO:0000256" key="1">
    <source>
        <dbReference type="SAM" id="SignalP"/>
    </source>
</evidence>
<protein>
    <submittedName>
        <fullName evidence="3">Cupin domain-containing protein</fullName>
    </submittedName>
</protein>
<dbReference type="Pfam" id="PF07883">
    <property type="entry name" value="Cupin_2"/>
    <property type="match status" value="1"/>
</dbReference>
<dbReference type="RefSeq" id="WP_011533894.1">
    <property type="nucleotide sequence ID" value="NZ_CP132921.1"/>
</dbReference>
<dbReference type="InterPro" id="IPR013096">
    <property type="entry name" value="Cupin_2"/>
</dbReference>
<organism evidence="3 4">
    <name type="scientific">Pseudomonas entomophila</name>
    <dbReference type="NCBI Taxonomy" id="312306"/>
    <lineage>
        <taxon>Bacteria</taxon>
        <taxon>Pseudomonadati</taxon>
        <taxon>Pseudomonadota</taxon>
        <taxon>Gammaproteobacteria</taxon>
        <taxon>Pseudomonadales</taxon>
        <taxon>Pseudomonadaceae</taxon>
        <taxon>Pseudomonas</taxon>
    </lineage>
</organism>
<dbReference type="EMBL" id="CP132921">
    <property type="protein sequence ID" value="WMW03746.1"/>
    <property type="molecule type" value="Genomic_DNA"/>
</dbReference>
<evidence type="ECO:0000259" key="2">
    <source>
        <dbReference type="Pfam" id="PF07883"/>
    </source>
</evidence>
<sequence length="142" mass="14807">MSRKKLTAATLIALTVAAVPAWVVAADSPPASKVSVVFDQPLPNVPGKSMKGVIVDYGPGAASPSHRHPKSAFIYATVLEGEVRSSVNGEPARTYKVGESWYEAPGAFHGVSANASDSKPARLMAVFVLDSSETELVTPSAK</sequence>
<keyword evidence="4" id="KW-1185">Reference proteome</keyword>